<feature type="domain" description="THUMP" evidence="10">
    <location>
        <begin position="1"/>
        <end position="68"/>
    </location>
</feature>
<dbReference type="AlphaFoldDB" id="A0A7C5HNE5"/>
<evidence type="ECO:0000256" key="4">
    <source>
        <dbReference type="ARBA" id="ARBA00022603"/>
    </source>
</evidence>
<dbReference type="SUPFAM" id="SSF143437">
    <property type="entry name" value="THUMP domain-like"/>
    <property type="match status" value="1"/>
</dbReference>
<dbReference type="SUPFAM" id="SSF53335">
    <property type="entry name" value="S-adenosyl-L-methionine-dependent methyltransferases"/>
    <property type="match status" value="1"/>
</dbReference>
<feature type="non-terminal residue" evidence="11">
    <location>
        <position position="1"/>
    </location>
</feature>
<reference evidence="11" key="1">
    <citation type="journal article" date="2020" name="mSystems">
        <title>Genome- and Community-Level Interaction Insights into Carbon Utilization and Element Cycling Functions of Hydrothermarchaeota in Hydrothermal Sediment.</title>
        <authorList>
            <person name="Zhou Z."/>
            <person name="Liu Y."/>
            <person name="Xu W."/>
            <person name="Pan J."/>
            <person name="Luo Z.H."/>
            <person name="Li M."/>
        </authorList>
    </citation>
    <scope>NUCLEOTIDE SEQUENCE [LARGE SCALE GENOMIC DNA]</scope>
    <source>
        <strain evidence="11">HyVt-74</strain>
    </source>
</reference>
<proteinExistence type="predicted"/>
<dbReference type="GO" id="GO:0016423">
    <property type="term" value="F:tRNA (guanine) methyltransferase activity"/>
    <property type="evidence" value="ECO:0007669"/>
    <property type="project" value="TreeGrafter"/>
</dbReference>
<dbReference type="PANTHER" id="PTHR14911:SF21">
    <property type="entry name" value="N2-METHYLGUANOSINE TRNA METHYLTRANSFERASE"/>
    <property type="match status" value="1"/>
</dbReference>
<evidence type="ECO:0000256" key="9">
    <source>
        <dbReference type="PROSITE-ProRule" id="PRU00529"/>
    </source>
</evidence>
<keyword evidence="7" id="KW-0819">tRNA processing</keyword>
<evidence type="ECO:0000256" key="7">
    <source>
        <dbReference type="ARBA" id="ARBA00022694"/>
    </source>
</evidence>
<name>A0A7C5HNE5_UNCW3</name>
<accession>A0A7C5HNE5</accession>
<dbReference type="InterPro" id="IPR002052">
    <property type="entry name" value="DNA_methylase_N6_adenine_CS"/>
</dbReference>
<evidence type="ECO:0000256" key="2">
    <source>
        <dbReference type="ARBA" id="ARBA00022490"/>
    </source>
</evidence>
<evidence type="ECO:0000256" key="3">
    <source>
        <dbReference type="ARBA" id="ARBA00022555"/>
    </source>
</evidence>
<dbReference type="InterPro" id="IPR004114">
    <property type="entry name" value="THUMP_dom"/>
</dbReference>
<dbReference type="FunFam" id="3.40.50.150:FF:000251">
    <property type="entry name" value="Putative RNA methylase"/>
    <property type="match status" value="1"/>
</dbReference>
<dbReference type="PROSITE" id="PS00092">
    <property type="entry name" value="N6_MTASE"/>
    <property type="match status" value="1"/>
</dbReference>
<keyword evidence="4 11" id="KW-0489">Methyltransferase</keyword>
<dbReference type="Pfam" id="PF01170">
    <property type="entry name" value="UPF0020"/>
    <property type="match status" value="1"/>
</dbReference>
<keyword evidence="5" id="KW-0808">Transferase</keyword>
<dbReference type="PRINTS" id="PR00507">
    <property type="entry name" value="N12N6MTFRASE"/>
</dbReference>
<dbReference type="InterPro" id="IPR029063">
    <property type="entry name" value="SAM-dependent_MTases_sf"/>
</dbReference>
<gene>
    <name evidence="11" type="ORF">ENL19_01580</name>
</gene>
<dbReference type="EMBL" id="DRTB01000113">
    <property type="protein sequence ID" value="HHE04736.1"/>
    <property type="molecule type" value="Genomic_DNA"/>
</dbReference>
<keyword evidence="6" id="KW-0949">S-adenosyl-L-methionine</keyword>
<evidence type="ECO:0000256" key="5">
    <source>
        <dbReference type="ARBA" id="ARBA00022679"/>
    </source>
</evidence>
<dbReference type="InterPro" id="IPR053943">
    <property type="entry name" value="RlmKL-like_Mtase_CS"/>
</dbReference>
<dbReference type="PANTHER" id="PTHR14911">
    <property type="entry name" value="THUMP DOMAIN-CONTAINING"/>
    <property type="match status" value="1"/>
</dbReference>
<evidence type="ECO:0000313" key="11">
    <source>
        <dbReference type="EMBL" id="HHE04736.1"/>
    </source>
</evidence>
<dbReference type="Gene3D" id="3.40.50.150">
    <property type="entry name" value="Vaccinia Virus protein VP39"/>
    <property type="match status" value="1"/>
</dbReference>
<organism evidence="11">
    <name type="scientific">candidate division WOR-3 bacterium</name>
    <dbReference type="NCBI Taxonomy" id="2052148"/>
    <lineage>
        <taxon>Bacteria</taxon>
        <taxon>Bacteria division WOR-3</taxon>
    </lineage>
</organism>
<sequence length="257" mass="29383">HIFDERRFHVRVHKLGQGWKNINSTRLEAKIGEIILKNSNKSKVVFDNPDIVLNIFLSERIVLGTLIGSRDGSILKRRPGERPFSLPISMEPRVARAMVNMARLREGQRLLDPFCGTGGILIEAGLMGIKVFGSDIDERMVKGTIINLEFYGIKPEKIVKCDIREIHEYFDNIDGIVCDPPYGRSASTFGENSTRLYEDSFKAFKRVLKPGGYAVISFPNEEHHIKIGAKYMKLKNVISYRVHKSLTRYIGIYQNQW</sequence>
<keyword evidence="3" id="KW-0820">tRNA-binding</keyword>
<keyword evidence="2" id="KW-0963">Cytoplasm</keyword>
<dbReference type="CDD" id="cd02440">
    <property type="entry name" value="AdoMet_MTases"/>
    <property type="match status" value="1"/>
</dbReference>
<comment type="caution">
    <text evidence="11">The sequence shown here is derived from an EMBL/GenBank/DDBJ whole genome shotgun (WGS) entry which is preliminary data.</text>
</comment>
<dbReference type="Proteomes" id="UP000886110">
    <property type="component" value="Unassembled WGS sequence"/>
</dbReference>
<comment type="subcellular location">
    <subcellularLocation>
        <location evidence="1">Cytoplasm</location>
    </subcellularLocation>
</comment>
<evidence type="ECO:0000256" key="6">
    <source>
        <dbReference type="ARBA" id="ARBA00022691"/>
    </source>
</evidence>
<dbReference type="GO" id="GO:0030488">
    <property type="term" value="P:tRNA methylation"/>
    <property type="evidence" value="ECO:0007669"/>
    <property type="project" value="TreeGrafter"/>
</dbReference>
<dbReference type="PROSITE" id="PS01261">
    <property type="entry name" value="UPF0020"/>
    <property type="match status" value="1"/>
</dbReference>
<protein>
    <submittedName>
        <fullName evidence="11">Methyltransferase domain-containing protein</fullName>
    </submittedName>
</protein>
<dbReference type="InterPro" id="IPR000241">
    <property type="entry name" value="RlmKL-like_Mtase"/>
</dbReference>
<dbReference type="GO" id="GO:0005737">
    <property type="term" value="C:cytoplasm"/>
    <property type="evidence" value="ECO:0007669"/>
    <property type="project" value="UniProtKB-SubCell"/>
</dbReference>
<dbReference type="GO" id="GO:0000049">
    <property type="term" value="F:tRNA binding"/>
    <property type="evidence" value="ECO:0007669"/>
    <property type="project" value="UniProtKB-KW"/>
</dbReference>
<evidence type="ECO:0000256" key="1">
    <source>
        <dbReference type="ARBA" id="ARBA00004496"/>
    </source>
</evidence>
<evidence type="ECO:0000256" key="8">
    <source>
        <dbReference type="ARBA" id="ARBA00022884"/>
    </source>
</evidence>
<keyword evidence="8 9" id="KW-0694">RNA-binding</keyword>
<evidence type="ECO:0000259" key="10">
    <source>
        <dbReference type="PROSITE" id="PS51165"/>
    </source>
</evidence>
<dbReference type="PROSITE" id="PS51165">
    <property type="entry name" value="THUMP"/>
    <property type="match status" value="1"/>
</dbReference>